<evidence type="ECO:0008006" key="5">
    <source>
        <dbReference type="Google" id="ProtNLM"/>
    </source>
</evidence>
<feature type="compositionally biased region" description="Low complexity" evidence="1">
    <location>
        <begin position="41"/>
        <end position="63"/>
    </location>
</feature>
<proteinExistence type="predicted"/>
<keyword evidence="2" id="KW-1133">Transmembrane helix</keyword>
<reference evidence="4" key="1">
    <citation type="journal article" date="2019" name="Int. J. Syst. Evol. Microbiol.">
        <title>The Global Catalogue of Microorganisms (GCM) 10K type strain sequencing project: providing services to taxonomists for standard genome sequencing and annotation.</title>
        <authorList>
            <consortium name="The Broad Institute Genomics Platform"/>
            <consortium name="The Broad Institute Genome Sequencing Center for Infectious Disease"/>
            <person name="Wu L."/>
            <person name="Ma J."/>
        </authorList>
    </citation>
    <scope>NUCLEOTIDE SEQUENCE [LARGE SCALE GENOMIC DNA]</scope>
    <source>
        <strain evidence="4">CCUG 54523</strain>
    </source>
</reference>
<dbReference type="SUPFAM" id="SSF81995">
    <property type="entry name" value="beta-sandwich domain of Sec23/24"/>
    <property type="match status" value="1"/>
</dbReference>
<feature type="compositionally biased region" description="Low complexity" evidence="1">
    <location>
        <begin position="183"/>
        <end position="203"/>
    </location>
</feature>
<evidence type="ECO:0000313" key="3">
    <source>
        <dbReference type="EMBL" id="MFD0789353.1"/>
    </source>
</evidence>
<keyword evidence="2" id="KW-0812">Transmembrane</keyword>
<dbReference type="RefSeq" id="WP_204980259.1">
    <property type="nucleotide sequence ID" value="NZ_JBHTII010000001.1"/>
</dbReference>
<evidence type="ECO:0000313" key="4">
    <source>
        <dbReference type="Proteomes" id="UP001597055"/>
    </source>
</evidence>
<feature type="transmembrane region" description="Helical" evidence="2">
    <location>
        <begin position="119"/>
        <end position="141"/>
    </location>
</feature>
<feature type="transmembrane region" description="Helical" evidence="2">
    <location>
        <begin position="93"/>
        <end position="113"/>
    </location>
</feature>
<accession>A0ABW3AED2</accession>
<feature type="region of interest" description="Disordered" evidence="1">
    <location>
        <begin position="1"/>
        <end position="65"/>
    </location>
</feature>
<evidence type="ECO:0000256" key="2">
    <source>
        <dbReference type="SAM" id="Phobius"/>
    </source>
</evidence>
<dbReference type="Proteomes" id="UP001597055">
    <property type="component" value="Unassembled WGS sequence"/>
</dbReference>
<gene>
    <name evidence="3" type="ORF">ACFQ0P_03000</name>
</gene>
<sequence length="314" mass="32294">MTTPSDPTPAQPADEQPTQAYPPADEQPTQAYPPADEQPTQAYPPAGQPAYGEPGGAAAYGQPSYGQPAYGAPTQTYGAPEAPVSETDRPRGLAWASLGLAIGGLVLVGIAFAPLLWVSLVLAVLGGLLLLVAFVLGIVTLASKKQGGKGLGIGAIAVSVLGGILWVFAIVAAFVWIGLAASSSSSGSNPDVSVSEEATPGDGADTEDDGGTEDGGEAQTGTYDEAAYLDVVRPRITEILQEIDPSITEDMISQIYSDEMLITTGKALLVAGDAARDAFVSSTVESSDGLFAEEQAIAFYDTVYDAAEMYLVEE</sequence>
<name>A0ABW3AED2_9MICO</name>
<feature type="compositionally biased region" description="Acidic residues" evidence="1">
    <location>
        <begin position="204"/>
        <end position="216"/>
    </location>
</feature>
<keyword evidence="2" id="KW-0472">Membrane</keyword>
<protein>
    <recommendedName>
        <fullName evidence="5">DUF4190 domain-containing protein</fullName>
    </recommendedName>
</protein>
<feature type="region of interest" description="Disordered" evidence="1">
    <location>
        <begin position="183"/>
        <end position="219"/>
    </location>
</feature>
<keyword evidence="4" id="KW-1185">Reference proteome</keyword>
<evidence type="ECO:0000256" key="1">
    <source>
        <dbReference type="SAM" id="MobiDB-lite"/>
    </source>
</evidence>
<dbReference type="EMBL" id="JBHTII010000001">
    <property type="protein sequence ID" value="MFD0789353.1"/>
    <property type="molecule type" value="Genomic_DNA"/>
</dbReference>
<feature type="transmembrane region" description="Helical" evidence="2">
    <location>
        <begin position="153"/>
        <end position="179"/>
    </location>
</feature>
<feature type="compositionally biased region" description="Pro residues" evidence="1">
    <location>
        <begin position="1"/>
        <end position="10"/>
    </location>
</feature>
<comment type="caution">
    <text evidence="3">The sequence shown here is derived from an EMBL/GenBank/DDBJ whole genome shotgun (WGS) entry which is preliminary data.</text>
</comment>
<organism evidence="3 4">
    <name type="scientific">Microbacterium insulae</name>
    <dbReference type="NCBI Taxonomy" id="483014"/>
    <lineage>
        <taxon>Bacteria</taxon>
        <taxon>Bacillati</taxon>
        <taxon>Actinomycetota</taxon>
        <taxon>Actinomycetes</taxon>
        <taxon>Micrococcales</taxon>
        <taxon>Microbacteriaceae</taxon>
        <taxon>Microbacterium</taxon>
    </lineage>
</organism>